<dbReference type="Proteomes" id="UP000297891">
    <property type="component" value="Unassembled WGS sequence"/>
</dbReference>
<feature type="chain" id="PRO_5022794291" evidence="4">
    <location>
        <begin position="18"/>
        <end position="348"/>
    </location>
</feature>
<dbReference type="InterPro" id="IPR018119">
    <property type="entry name" value="Strictosidine_synth_cons-reg"/>
</dbReference>
<evidence type="ECO:0000256" key="4">
    <source>
        <dbReference type="SAM" id="SignalP"/>
    </source>
</evidence>
<dbReference type="PROSITE" id="PS51257">
    <property type="entry name" value="PROKAR_LIPOPROTEIN"/>
    <property type="match status" value="1"/>
</dbReference>
<name>A0A5F1Z7R3_9LEPT</name>
<evidence type="ECO:0000256" key="2">
    <source>
        <dbReference type="ARBA" id="ARBA00022553"/>
    </source>
</evidence>
<evidence type="ECO:0000256" key="1">
    <source>
        <dbReference type="ARBA" id="ARBA00009191"/>
    </source>
</evidence>
<reference evidence="6" key="1">
    <citation type="journal article" date="2019" name="PLoS Negl. Trop. Dis.">
        <title>Revisiting the worldwide diversity of Leptospira species in the environment.</title>
        <authorList>
            <person name="Vincent A.T."/>
            <person name="Schiettekatte O."/>
            <person name="Bourhy P."/>
            <person name="Veyrier F.J."/>
            <person name="Picardeau M."/>
        </authorList>
    </citation>
    <scope>NUCLEOTIDE SEQUENCE [LARGE SCALE GENOMIC DNA]</scope>
    <source>
        <strain evidence="6">201800277</strain>
    </source>
</reference>
<proteinExistence type="inferred from homology"/>
<comment type="similarity">
    <text evidence="1">Belongs to the strictosidine synthase family.</text>
</comment>
<dbReference type="Gene3D" id="2.120.10.30">
    <property type="entry name" value="TolB, C-terminal domain"/>
    <property type="match status" value="1"/>
</dbReference>
<dbReference type="PANTHER" id="PTHR10426">
    <property type="entry name" value="STRICTOSIDINE SYNTHASE-RELATED"/>
    <property type="match status" value="1"/>
</dbReference>
<accession>A0A5F1Z7R3</accession>
<dbReference type="GO" id="GO:0012505">
    <property type="term" value="C:endomembrane system"/>
    <property type="evidence" value="ECO:0007669"/>
    <property type="project" value="TreeGrafter"/>
</dbReference>
<evidence type="ECO:0000259" key="5">
    <source>
        <dbReference type="Pfam" id="PF03088"/>
    </source>
</evidence>
<protein>
    <submittedName>
        <fullName evidence="6">SMP-30/gluconolactonase/LRE family protein</fullName>
    </submittedName>
</protein>
<comment type="caution">
    <text evidence="6">The sequence shown here is derived from an EMBL/GenBank/DDBJ whole genome shotgun (WGS) entry which is preliminary data.</text>
</comment>
<dbReference type="Pfam" id="PF03088">
    <property type="entry name" value="Str_synth"/>
    <property type="match status" value="1"/>
</dbReference>
<dbReference type="OrthoDB" id="241638at2"/>
<sequence length="348" mass="39422">MKQKYILIYLFVFSAFFACKSFDPVAYEPPTKPESVGVYTPNTELQKSILLAIGKVKGLESLEVDTDGNIYGGDKDGRIIRITLKGEIKPIAKTGGRPLGIQFDKLGNLIIADAYRGLLSLDKEGKITVLVSEYKGKPFKFTDDVDIASDGKIYFSDASVYEQKEYLYDLLEARPYGRVFVYDPKTKETELLADGLYFANGIALSKNEDYLLVNETYRYRITKLWLKGPKKGSKETVIENLPGFPDNITRNESGDFWVALFTVRNDRMDNMHPSPVVKRMISFLPKFLWPKPEPYGYALKMDGNGKVLMTLHDPGGEHLKEVTSVLEKKRQLYIGSLYNDRVGIYVLP</sequence>
<keyword evidence="3" id="KW-0325">Glycoprotein</keyword>
<organism evidence="6 7">
    <name type="scientific">Leptospira brenneri</name>
    <dbReference type="NCBI Taxonomy" id="2023182"/>
    <lineage>
        <taxon>Bacteria</taxon>
        <taxon>Pseudomonadati</taxon>
        <taxon>Spirochaetota</taxon>
        <taxon>Spirochaetia</taxon>
        <taxon>Leptospirales</taxon>
        <taxon>Leptospiraceae</taxon>
        <taxon>Leptospira</taxon>
    </lineage>
</organism>
<evidence type="ECO:0000313" key="7">
    <source>
        <dbReference type="Proteomes" id="UP000297891"/>
    </source>
</evidence>
<dbReference type="PANTHER" id="PTHR10426:SF88">
    <property type="entry name" value="ADIPOCYTE PLASMA MEMBRANE-ASSOCIATED PROTEIN HEMOMUCIN-RELATED"/>
    <property type="match status" value="1"/>
</dbReference>
<dbReference type="EMBL" id="RQFP01000001">
    <property type="protein sequence ID" value="TGK95431.1"/>
    <property type="molecule type" value="Genomic_DNA"/>
</dbReference>
<dbReference type="FunFam" id="2.120.10.30:FF:000066">
    <property type="entry name" value="ABC transporter permease protein"/>
    <property type="match status" value="1"/>
</dbReference>
<dbReference type="SUPFAM" id="SSF63829">
    <property type="entry name" value="Calcium-dependent phosphotriesterase"/>
    <property type="match status" value="1"/>
</dbReference>
<dbReference type="InterPro" id="IPR011042">
    <property type="entry name" value="6-blade_b-propeller_TolB-like"/>
</dbReference>
<keyword evidence="7" id="KW-1185">Reference proteome</keyword>
<feature type="signal peptide" evidence="4">
    <location>
        <begin position="1"/>
        <end position="17"/>
    </location>
</feature>
<feature type="domain" description="Strictosidine synthase conserved region" evidence="5">
    <location>
        <begin position="143"/>
        <end position="229"/>
    </location>
</feature>
<keyword evidence="2" id="KW-0597">Phosphoprotein</keyword>
<keyword evidence="4" id="KW-0732">Signal</keyword>
<dbReference type="GO" id="GO:0016787">
    <property type="term" value="F:hydrolase activity"/>
    <property type="evidence" value="ECO:0007669"/>
    <property type="project" value="TreeGrafter"/>
</dbReference>
<evidence type="ECO:0000313" key="6">
    <source>
        <dbReference type="EMBL" id="TGK95431.1"/>
    </source>
</evidence>
<gene>
    <name evidence="6" type="ORF">EHQ30_01975</name>
</gene>
<dbReference type="AlphaFoldDB" id="A0A5F1Z7R3"/>
<dbReference type="RefSeq" id="WP_135676550.1">
    <property type="nucleotide sequence ID" value="NZ_RQFP01000001.1"/>
</dbReference>
<dbReference type="Pfam" id="PF20067">
    <property type="entry name" value="SSL_N"/>
    <property type="match status" value="1"/>
</dbReference>
<evidence type="ECO:0000256" key="3">
    <source>
        <dbReference type="ARBA" id="ARBA00023180"/>
    </source>
</evidence>